<dbReference type="InterPro" id="IPR055170">
    <property type="entry name" value="GFO_IDH_MocA-like_dom"/>
</dbReference>
<dbReference type="Pfam" id="PF01408">
    <property type="entry name" value="GFO_IDH_MocA"/>
    <property type="match status" value="1"/>
</dbReference>
<keyword evidence="6" id="KW-1185">Reference proteome</keyword>
<feature type="domain" description="GFO/IDH/MocA-like oxidoreductase" evidence="4">
    <location>
        <begin position="156"/>
        <end position="294"/>
    </location>
</feature>
<proteinExistence type="predicted"/>
<dbReference type="PANTHER" id="PTHR43818:SF11">
    <property type="entry name" value="BCDNA.GH03377"/>
    <property type="match status" value="1"/>
</dbReference>
<evidence type="ECO:0000313" key="5">
    <source>
        <dbReference type="EMBL" id="GHH74529.1"/>
    </source>
</evidence>
<organism evidence="5 6">
    <name type="scientific">Streptomyces sulfonofaciens</name>
    <dbReference type="NCBI Taxonomy" id="68272"/>
    <lineage>
        <taxon>Bacteria</taxon>
        <taxon>Bacillati</taxon>
        <taxon>Actinomycetota</taxon>
        <taxon>Actinomycetes</taxon>
        <taxon>Kitasatosporales</taxon>
        <taxon>Streptomycetaceae</taxon>
        <taxon>Streptomyces</taxon>
    </lineage>
</organism>
<dbReference type="Proteomes" id="UP000603708">
    <property type="component" value="Unassembled WGS sequence"/>
</dbReference>
<reference evidence="5" key="1">
    <citation type="journal article" date="2014" name="Int. J. Syst. Evol. Microbiol.">
        <title>Complete genome sequence of Corynebacterium casei LMG S-19264T (=DSM 44701T), isolated from a smear-ripened cheese.</title>
        <authorList>
            <consortium name="US DOE Joint Genome Institute (JGI-PGF)"/>
            <person name="Walter F."/>
            <person name="Albersmeier A."/>
            <person name="Kalinowski J."/>
            <person name="Ruckert C."/>
        </authorList>
    </citation>
    <scope>NUCLEOTIDE SEQUENCE</scope>
    <source>
        <strain evidence="5">JCM 5069</strain>
    </source>
</reference>
<evidence type="ECO:0000313" key="6">
    <source>
        <dbReference type="Proteomes" id="UP000603708"/>
    </source>
</evidence>
<accession>A0A919KW69</accession>
<evidence type="ECO:0000256" key="1">
    <source>
        <dbReference type="ARBA" id="ARBA00023002"/>
    </source>
</evidence>
<dbReference type="GO" id="GO:0000166">
    <property type="term" value="F:nucleotide binding"/>
    <property type="evidence" value="ECO:0007669"/>
    <property type="project" value="InterPro"/>
</dbReference>
<dbReference type="InterPro" id="IPR000683">
    <property type="entry name" value="Gfo/Idh/MocA-like_OxRdtase_N"/>
</dbReference>
<dbReference type="PANTHER" id="PTHR43818">
    <property type="entry name" value="BCDNA.GH03377"/>
    <property type="match status" value="1"/>
</dbReference>
<dbReference type="InterPro" id="IPR036291">
    <property type="entry name" value="NAD(P)-bd_dom_sf"/>
</dbReference>
<feature type="compositionally biased region" description="Polar residues" evidence="2">
    <location>
        <begin position="7"/>
        <end position="17"/>
    </location>
</feature>
<comment type="caution">
    <text evidence="5">The sequence shown here is derived from an EMBL/GenBank/DDBJ whole genome shotgun (WGS) entry which is preliminary data.</text>
</comment>
<dbReference type="Gene3D" id="3.30.360.10">
    <property type="entry name" value="Dihydrodipicolinate Reductase, domain 2"/>
    <property type="match status" value="1"/>
</dbReference>
<gene>
    <name evidence="5" type="ORF">GCM10018793_15970</name>
</gene>
<reference evidence="5" key="2">
    <citation type="submission" date="2020-09" db="EMBL/GenBank/DDBJ databases">
        <authorList>
            <person name="Sun Q."/>
            <person name="Ohkuma M."/>
        </authorList>
    </citation>
    <scope>NUCLEOTIDE SEQUENCE</scope>
    <source>
        <strain evidence="5">JCM 5069</strain>
    </source>
</reference>
<dbReference type="GO" id="GO:0016491">
    <property type="term" value="F:oxidoreductase activity"/>
    <property type="evidence" value="ECO:0007669"/>
    <property type="project" value="UniProtKB-KW"/>
</dbReference>
<dbReference type="EMBL" id="BNCD01000003">
    <property type="protein sequence ID" value="GHH74529.1"/>
    <property type="molecule type" value="Genomic_DNA"/>
</dbReference>
<dbReference type="Gene3D" id="3.40.50.720">
    <property type="entry name" value="NAD(P)-binding Rossmann-like Domain"/>
    <property type="match status" value="1"/>
</dbReference>
<dbReference type="AlphaFoldDB" id="A0A919KW69"/>
<evidence type="ECO:0000256" key="2">
    <source>
        <dbReference type="SAM" id="MobiDB-lite"/>
    </source>
</evidence>
<dbReference type="Pfam" id="PF22725">
    <property type="entry name" value="GFO_IDH_MocA_C3"/>
    <property type="match status" value="1"/>
</dbReference>
<protein>
    <submittedName>
        <fullName evidence="5">Oxidoreductase</fullName>
    </submittedName>
</protein>
<keyword evidence="1" id="KW-0560">Oxidoreductase</keyword>
<dbReference type="SUPFAM" id="SSF51735">
    <property type="entry name" value="NAD(P)-binding Rossmann-fold domains"/>
    <property type="match status" value="1"/>
</dbReference>
<sequence length="386" mass="40746">MAATAGDKQTMTDTQPTPGAPKAPLRVGILGSGGIATASYGVLPNIHHLSSRVAVTAIADVAHEQARAVADRFGIPAAYSCLDDMLEKSELDAVVNLTPIPVHAATSRRILDSGKHLASEKPLATTMAEADALIELAGERGLTIVCAPPDLLHEPYERAARLVREGAVGKVAFARVRSSHAGPGGGPNGWPSDPTWFYQQGSGPLLDMGVYGIHEITGLLGPAKRVAAFAGITEPTRVVRGGPFRGLEMPVTAEDNCLFMLDFGESTFAVVDGTFNVLAAKSPKVEVFGRRGVLNLFRPGGPDLELYRTDIADGVDGWVQPTAPLARNTRSDTYGRALLVGHLADVVLDGAPPVLTAEHARHALEIMIGVATSAREQRFVELTTTF</sequence>
<feature type="region of interest" description="Disordered" evidence="2">
    <location>
        <begin position="1"/>
        <end position="24"/>
    </location>
</feature>
<name>A0A919KW69_9ACTN</name>
<evidence type="ECO:0000259" key="3">
    <source>
        <dbReference type="Pfam" id="PF01408"/>
    </source>
</evidence>
<dbReference type="InterPro" id="IPR050463">
    <property type="entry name" value="Gfo/Idh/MocA_oxidrdct_glycsds"/>
</dbReference>
<evidence type="ECO:0000259" key="4">
    <source>
        <dbReference type="Pfam" id="PF22725"/>
    </source>
</evidence>
<feature type="domain" description="Gfo/Idh/MocA-like oxidoreductase N-terminal" evidence="3">
    <location>
        <begin position="25"/>
        <end position="144"/>
    </location>
</feature>
<dbReference type="SUPFAM" id="SSF55347">
    <property type="entry name" value="Glyceraldehyde-3-phosphate dehydrogenase-like, C-terminal domain"/>
    <property type="match status" value="1"/>
</dbReference>